<dbReference type="EMBL" id="QVIG01000003">
    <property type="protein sequence ID" value="RGD55798.1"/>
    <property type="molecule type" value="Genomic_DNA"/>
</dbReference>
<dbReference type="PANTHER" id="PTHR38096:SF1">
    <property type="entry name" value="ENTEROBACTIN SYNTHASE COMPONENT D"/>
    <property type="match status" value="1"/>
</dbReference>
<feature type="binding site" evidence="3">
    <location>
        <position position="113"/>
    </location>
    <ligand>
        <name>Mg(2+)</name>
        <dbReference type="ChEBI" id="CHEBI:18420"/>
    </ligand>
</feature>
<organism evidence="6 7">
    <name type="scientific">Kitasatospora xanthocidica</name>
    <dbReference type="NCBI Taxonomy" id="83382"/>
    <lineage>
        <taxon>Bacteria</taxon>
        <taxon>Bacillati</taxon>
        <taxon>Actinomycetota</taxon>
        <taxon>Actinomycetes</taxon>
        <taxon>Kitasatosporales</taxon>
        <taxon>Streptomycetaceae</taxon>
        <taxon>Kitasatospora</taxon>
    </lineage>
</organism>
<accession>A0A372ZIW8</accession>
<sequence>MTTTAPAGVLAALLPPHVHCAESFGDPSEERLLPLEAAYIQDRSPRRRRQFATARALARQALGALGYPPVPLLPGPGGAPRWPVGVTGSITHTDGYTACAVAGTGRLTSLGIDAEPARPLPRGVLQLVSSASERGGLAELPEGQAPWDTVLFSAKEAAYKAVHPLTGTWAPLAAIAVTVHADGTFTARHPHLPAVRTGSWGVHRGTVVTALALPASRAAAA</sequence>
<gene>
    <name evidence="6" type="ORF">DR950_41575</name>
</gene>
<evidence type="ECO:0000256" key="1">
    <source>
        <dbReference type="ARBA" id="ARBA00022679"/>
    </source>
</evidence>
<keyword evidence="7" id="KW-1185">Reference proteome</keyword>
<comment type="cofactor">
    <cofactor evidence="3">
        <name>Mg(2+)</name>
        <dbReference type="ChEBI" id="CHEBI:18420"/>
    </cofactor>
</comment>
<evidence type="ECO:0000256" key="3">
    <source>
        <dbReference type="PIRSR" id="PIRSR603542-2"/>
    </source>
</evidence>
<protein>
    <submittedName>
        <fullName evidence="6">Phosphopantetheinyl transferase</fullName>
    </submittedName>
</protein>
<dbReference type="Pfam" id="PF17837">
    <property type="entry name" value="4PPT_N"/>
    <property type="match status" value="1"/>
</dbReference>
<evidence type="ECO:0000313" key="7">
    <source>
        <dbReference type="Proteomes" id="UP000263377"/>
    </source>
</evidence>
<dbReference type="InterPro" id="IPR003542">
    <property type="entry name" value="Enbac_synth_compD-like"/>
</dbReference>
<dbReference type="InterPro" id="IPR041354">
    <property type="entry name" value="4PPT_N"/>
</dbReference>
<evidence type="ECO:0000256" key="2">
    <source>
        <dbReference type="PIRSR" id="PIRSR603542-1"/>
    </source>
</evidence>
<dbReference type="PRINTS" id="PR01399">
    <property type="entry name" value="ENTSNTHTASED"/>
</dbReference>
<feature type="binding site" evidence="2">
    <location>
        <position position="160"/>
    </location>
    <ligand>
        <name>CoA</name>
        <dbReference type="ChEBI" id="CHEBI:57287"/>
    </ligand>
</feature>
<dbReference type="GO" id="GO:0009239">
    <property type="term" value="P:enterobactin biosynthetic process"/>
    <property type="evidence" value="ECO:0007669"/>
    <property type="project" value="InterPro"/>
</dbReference>
<evidence type="ECO:0000259" key="4">
    <source>
        <dbReference type="Pfam" id="PF01648"/>
    </source>
</evidence>
<feature type="binding site" evidence="2">
    <location>
        <position position="156"/>
    </location>
    <ligand>
        <name>CoA</name>
        <dbReference type="ChEBI" id="CHEBI:57287"/>
    </ligand>
</feature>
<dbReference type="GO" id="GO:0005886">
    <property type="term" value="C:plasma membrane"/>
    <property type="evidence" value="ECO:0007669"/>
    <property type="project" value="TreeGrafter"/>
</dbReference>
<feature type="binding site" evidence="3">
    <location>
        <position position="114"/>
    </location>
    <ligand>
        <name>Mg(2+)</name>
        <dbReference type="ChEBI" id="CHEBI:18420"/>
    </ligand>
</feature>
<reference evidence="6 7" key="1">
    <citation type="submission" date="2018-08" db="EMBL/GenBank/DDBJ databases">
        <title>Diversity &amp; Physiological Properties of Lignin-Decomposing Actinobacteria from Soil.</title>
        <authorList>
            <person name="Roh S.G."/>
            <person name="Kim S.B."/>
        </authorList>
    </citation>
    <scope>NUCLEOTIDE SEQUENCE [LARGE SCALE GENOMIC DNA]</scope>
    <source>
        <strain evidence="6 7">MMS17-GH009</strain>
    </source>
</reference>
<feature type="binding site" evidence="3">
    <location>
        <position position="115"/>
    </location>
    <ligand>
        <name>Mg(2+)</name>
        <dbReference type="ChEBI" id="CHEBI:18420"/>
    </ligand>
</feature>
<feature type="binding site" evidence="2">
    <location>
        <position position="47"/>
    </location>
    <ligand>
        <name>CoA</name>
        <dbReference type="ChEBI" id="CHEBI:57287"/>
    </ligand>
</feature>
<dbReference type="InterPro" id="IPR008278">
    <property type="entry name" value="4-PPantetheinyl_Trfase_dom"/>
</dbReference>
<dbReference type="PANTHER" id="PTHR38096">
    <property type="entry name" value="ENTEROBACTIN SYNTHASE COMPONENT D"/>
    <property type="match status" value="1"/>
</dbReference>
<dbReference type="GO" id="GO:0009366">
    <property type="term" value="C:enterobactin synthetase complex"/>
    <property type="evidence" value="ECO:0007669"/>
    <property type="project" value="InterPro"/>
</dbReference>
<dbReference type="Proteomes" id="UP000263377">
    <property type="component" value="Unassembled WGS sequence"/>
</dbReference>
<dbReference type="AlphaFoldDB" id="A0A372ZIW8"/>
<feature type="domain" description="4'-phosphopantetheinyl transferase" evidence="4">
    <location>
        <begin position="109"/>
        <end position="189"/>
    </location>
</feature>
<dbReference type="InterPro" id="IPR037143">
    <property type="entry name" value="4-PPantetheinyl_Trfase_dom_sf"/>
</dbReference>
<dbReference type="RefSeq" id="WP_117493072.1">
    <property type="nucleotide sequence ID" value="NZ_QVIG01000003.1"/>
</dbReference>
<feature type="binding site" evidence="2">
    <location>
        <position position="113"/>
    </location>
    <ligand>
        <name>CoA</name>
        <dbReference type="ChEBI" id="CHEBI:57287"/>
    </ligand>
</feature>
<dbReference type="SUPFAM" id="SSF56214">
    <property type="entry name" value="4'-phosphopantetheinyl transferase"/>
    <property type="match status" value="1"/>
</dbReference>
<feature type="domain" description="4'-phosphopantetheinyl transferase N-terminal" evidence="5">
    <location>
        <begin position="36"/>
        <end position="102"/>
    </location>
</feature>
<evidence type="ECO:0000313" key="6">
    <source>
        <dbReference type="EMBL" id="RGD55798.1"/>
    </source>
</evidence>
<name>A0A372ZIW8_9ACTN</name>
<feature type="binding site" evidence="2">
    <location>
        <begin position="91"/>
        <end position="92"/>
    </location>
    <ligand>
        <name>CoA</name>
        <dbReference type="ChEBI" id="CHEBI:57287"/>
    </ligand>
</feature>
<dbReference type="GO" id="GO:0008897">
    <property type="term" value="F:holo-[acyl-carrier-protein] synthase activity"/>
    <property type="evidence" value="ECO:0007669"/>
    <property type="project" value="InterPro"/>
</dbReference>
<keyword evidence="3" id="KW-0460">Magnesium</keyword>
<keyword evidence="1 6" id="KW-0808">Transferase</keyword>
<dbReference type="Gene3D" id="3.90.470.20">
    <property type="entry name" value="4'-phosphopantetheinyl transferase domain"/>
    <property type="match status" value="1"/>
</dbReference>
<dbReference type="Pfam" id="PF01648">
    <property type="entry name" value="ACPS"/>
    <property type="match status" value="1"/>
</dbReference>
<dbReference type="GO" id="GO:0000287">
    <property type="term" value="F:magnesium ion binding"/>
    <property type="evidence" value="ECO:0007669"/>
    <property type="project" value="InterPro"/>
</dbReference>
<feature type="binding site" evidence="2">
    <location>
        <position position="55"/>
    </location>
    <ligand>
        <name>CoA</name>
        <dbReference type="ChEBI" id="CHEBI:57287"/>
    </ligand>
</feature>
<evidence type="ECO:0000259" key="5">
    <source>
        <dbReference type="Pfam" id="PF17837"/>
    </source>
</evidence>
<comment type="caution">
    <text evidence="6">The sequence shown here is derived from an EMBL/GenBank/DDBJ whole genome shotgun (WGS) entry which is preliminary data.</text>
</comment>
<proteinExistence type="predicted"/>
<keyword evidence="3" id="KW-0479">Metal-binding</keyword>